<evidence type="ECO:0000313" key="2">
    <source>
        <dbReference type="Proteomes" id="UP000501793"/>
    </source>
</evidence>
<dbReference type="Proteomes" id="UP000501793">
    <property type="component" value="Chromosome"/>
</dbReference>
<proteinExistence type="predicted"/>
<evidence type="ECO:0000313" key="1">
    <source>
        <dbReference type="EMBL" id="CAB3393585.1"/>
    </source>
</evidence>
<protein>
    <submittedName>
        <fullName evidence="1">2-hydroxy-6-oxo-2,4-heptadienoate hydrolase</fullName>
        <ecNumber evidence="1">3.1.1.-</ecNumber>
    </submittedName>
</protein>
<organism evidence="1 2">
    <name type="scientific">Kyrpidia spormannii</name>
    <dbReference type="NCBI Taxonomy" id="2055160"/>
    <lineage>
        <taxon>Bacteria</taxon>
        <taxon>Bacillati</taxon>
        <taxon>Bacillota</taxon>
        <taxon>Bacilli</taxon>
        <taxon>Bacillales</taxon>
        <taxon>Alicyclobacillaceae</taxon>
        <taxon>Kyrpidia</taxon>
    </lineage>
</organism>
<gene>
    <name evidence="1" type="primary">todF</name>
    <name evidence="1" type="ORF">FAVT5_2453</name>
</gene>
<keyword evidence="1" id="KW-0378">Hydrolase</keyword>
<dbReference type="EMBL" id="LR792684">
    <property type="protein sequence ID" value="CAB3393585.1"/>
    <property type="molecule type" value="Genomic_DNA"/>
</dbReference>
<dbReference type="EC" id="3.1.1.-" evidence="1"/>
<reference evidence="1" key="1">
    <citation type="submission" date="2020-04" db="EMBL/GenBank/DDBJ databases">
        <authorList>
            <person name="Hogendoorn C."/>
        </authorList>
    </citation>
    <scope>NUCLEOTIDE SEQUENCE</scope>
    <source>
        <strain evidence="1">FAVT5</strain>
    </source>
</reference>
<name>A0ACA8ZAD5_9BACL</name>
<accession>A0ACA8ZAD5</accession>
<sequence length="283" mass="31840">MVGDPGSVQEGQYVDAGGVRTHFHVQGEGPNVVLIHGSGPGVSAWANWGRVLPRLAARFRVYALDVVGFGKTERPEGIEYRLETWVEHVKNFLDAVDATPALVVGNSMGGAVALRLAATYGEYVRGLVLMGSVGVPFRITEGLDAVWGYRARGIEEMERILDIFSFNKSLLTPELAKLRYEASLDPQSRSAYEQMFPEPRQRHVDAMVTPDEAVRKIDRPALVIHGREDRVIPVDNAYRLFHLLPNAELHVFGRCGHWTQIERQEEFCELVERFFERVSQVER</sequence>
<keyword evidence="2" id="KW-1185">Reference proteome</keyword>